<feature type="transmembrane region" description="Helical" evidence="7">
    <location>
        <begin position="138"/>
        <end position="161"/>
    </location>
</feature>
<organism evidence="8 9">
    <name type="scientific">Candidatus Ozemobacter sibiricus</name>
    <dbReference type="NCBI Taxonomy" id="2268124"/>
    <lineage>
        <taxon>Bacteria</taxon>
        <taxon>Candidatus Ozemobacteria</taxon>
        <taxon>Candidatus Ozemobacterales</taxon>
        <taxon>Candidatus Ozemobacteraceae</taxon>
        <taxon>Candidatus Ozemobacter</taxon>
    </lineage>
</organism>
<evidence type="ECO:0000313" key="8">
    <source>
        <dbReference type="EMBL" id="RCK81812.1"/>
    </source>
</evidence>
<evidence type="ECO:0000256" key="1">
    <source>
        <dbReference type="ARBA" id="ARBA00004651"/>
    </source>
</evidence>
<comment type="similarity">
    <text evidence="2">Belongs to the UPF0718 family.</text>
</comment>
<evidence type="ECO:0000256" key="7">
    <source>
        <dbReference type="SAM" id="Phobius"/>
    </source>
</evidence>
<dbReference type="PANTHER" id="PTHR43299">
    <property type="entry name" value="UPF0718 PROTEIN YRAQ"/>
    <property type="match status" value="1"/>
</dbReference>
<protein>
    <submittedName>
        <fullName evidence="8">Transporter</fullName>
    </submittedName>
</protein>
<dbReference type="Proteomes" id="UP000252355">
    <property type="component" value="Unassembled WGS sequence"/>
</dbReference>
<evidence type="ECO:0000256" key="5">
    <source>
        <dbReference type="ARBA" id="ARBA00022989"/>
    </source>
</evidence>
<keyword evidence="5 7" id="KW-1133">Transmembrane helix</keyword>
<feature type="transmembrane region" description="Helical" evidence="7">
    <location>
        <begin position="362"/>
        <end position="385"/>
    </location>
</feature>
<keyword evidence="4 7" id="KW-0812">Transmembrane</keyword>
<keyword evidence="6 7" id="KW-0472">Membrane</keyword>
<accession>A0A367ZWU5</accession>
<proteinExistence type="inferred from homology"/>
<dbReference type="InterPro" id="IPR005524">
    <property type="entry name" value="DUF318"/>
</dbReference>
<feature type="transmembrane region" description="Helical" evidence="7">
    <location>
        <begin position="49"/>
        <end position="68"/>
    </location>
</feature>
<gene>
    <name evidence="8" type="ORF">OZSIB_0946</name>
</gene>
<dbReference type="Pfam" id="PF03773">
    <property type="entry name" value="ArsP_1"/>
    <property type="match status" value="1"/>
</dbReference>
<dbReference type="PANTHER" id="PTHR43299:SF1">
    <property type="entry name" value="UPF0718 PROTEIN YRAQ"/>
    <property type="match status" value="1"/>
</dbReference>
<dbReference type="EMBL" id="QOQW01000001">
    <property type="protein sequence ID" value="RCK81812.1"/>
    <property type="molecule type" value="Genomic_DNA"/>
</dbReference>
<feature type="transmembrane region" description="Helical" evidence="7">
    <location>
        <begin position="201"/>
        <end position="219"/>
    </location>
</feature>
<evidence type="ECO:0000256" key="4">
    <source>
        <dbReference type="ARBA" id="ARBA00022692"/>
    </source>
</evidence>
<feature type="transmembrane region" description="Helical" evidence="7">
    <location>
        <begin position="426"/>
        <end position="444"/>
    </location>
</feature>
<feature type="transmembrane region" description="Helical" evidence="7">
    <location>
        <begin position="397"/>
        <end position="419"/>
    </location>
</feature>
<evidence type="ECO:0000256" key="6">
    <source>
        <dbReference type="ARBA" id="ARBA00023136"/>
    </source>
</evidence>
<feature type="transmembrane region" description="Helical" evidence="7">
    <location>
        <begin position="329"/>
        <end position="350"/>
    </location>
</feature>
<reference evidence="8 9" key="1">
    <citation type="submission" date="2018-05" db="EMBL/GenBank/DDBJ databases">
        <title>A metagenomic window into the 2 km-deep terrestrial subsurface aquifer revealed taxonomically and functionally diverse microbial community comprising novel uncultured bacterial lineages.</title>
        <authorList>
            <person name="Kadnikov V.V."/>
            <person name="Mardanov A.V."/>
            <person name="Beletsky A.V."/>
            <person name="Banks D."/>
            <person name="Pimenov N.V."/>
            <person name="Frank Y.A."/>
            <person name="Karnachuk O.V."/>
            <person name="Ravin N.V."/>
        </authorList>
    </citation>
    <scope>NUCLEOTIDE SEQUENCE [LARGE SCALE GENOMIC DNA]</scope>
    <source>
        <strain evidence="8">BY5</strain>
    </source>
</reference>
<comment type="caution">
    <text evidence="8">The sequence shown here is derived from an EMBL/GenBank/DDBJ whole genome shotgun (WGS) entry which is preliminary data.</text>
</comment>
<sequence>MTSTPDTPVPPATGAESCVEACGLPESVVKSSKKGKREERREKGPIEKAILALAWLFLLGSVAIAYLWPVPEGQPDPSFLLRGARAGAKELLDFLSTHLVSAMIPAFFLAAAISTFFSKETIIKAMGRQANPLVAYPIAAFAGAILTVCSCGVLPIFMSILQSGAGLGPAITFLYASPAINLISLIYTWKILPLSMLYGRVIAVAVSAIGIGMIMALLFREKPAADSGDDEPGKTAPRTAAQEGLFFGLLVLVMLTSTDALGLVTRALVPASLFGDADPEWSAKMAALAGKLLAIGVEIVIVILLLRAWFTWDETRKWLKRTGRQASEIMPMVFLGIFYSGMLGGAPSMVDYLGLVRENTIFANLFSSVIGSLMYFGSIVGVNVVDLFRRWGMHNGPALALLLAGPTISLPSVLALLPIIGRAKTLAYLVLVVIFSAAAGLIFGTL</sequence>
<feature type="transmembrane region" description="Helical" evidence="7">
    <location>
        <begin position="285"/>
        <end position="309"/>
    </location>
</feature>
<feature type="transmembrane region" description="Helical" evidence="7">
    <location>
        <begin position="99"/>
        <end position="117"/>
    </location>
</feature>
<evidence type="ECO:0000256" key="2">
    <source>
        <dbReference type="ARBA" id="ARBA00006386"/>
    </source>
</evidence>
<keyword evidence="3" id="KW-1003">Cell membrane</keyword>
<name>A0A367ZWU5_9BACT</name>
<feature type="transmembrane region" description="Helical" evidence="7">
    <location>
        <begin position="167"/>
        <end position="189"/>
    </location>
</feature>
<comment type="subcellular location">
    <subcellularLocation>
        <location evidence="1">Cell membrane</location>
        <topology evidence="1">Multi-pass membrane protein</topology>
    </subcellularLocation>
</comment>
<evidence type="ECO:0000313" key="9">
    <source>
        <dbReference type="Proteomes" id="UP000252355"/>
    </source>
</evidence>
<dbReference type="AlphaFoldDB" id="A0A367ZWU5"/>
<dbReference type="GO" id="GO:0005886">
    <property type="term" value="C:plasma membrane"/>
    <property type="evidence" value="ECO:0007669"/>
    <property type="project" value="UniProtKB-SubCell"/>
</dbReference>
<evidence type="ECO:0000256" key="3">
    <source>
        <dbReference type="ARBA" id="ARBA00022475"/>
    </source>
</evidence>